<comment type="caution">
    <text evidence="2">The sequence shown here is derived from an EMBL/GenBank/DDBJ whole genome shotgun (WGS) entry which is preliminary data.</text>
</comment>
<organism evidence="2 3">
    <name type="scientific">Orchesella dallaii</name>
    <dbReference type="NCBI Taxonomy" id="48710"/>
    <lineage>
        <taxon>Eukaryota</taxon>
        <taxon>Metazoa</taxon>
        <taxon>Ecdysozoa</taxon>
        <taxon>Arthropoda</taxon>
        <taxon>Hexapoda</taxon>
        <taxon>Collembola</taxon>
        <taxon>Entomobryomorpha</taxon>
        <taxon>Entomobryoidea</taxon>
        <taxon>Orchesellidae</taxon>
        <taxon>Orchesellinae</taxon>
        <taxon>Orchesella</taxon>
    </lineage>
</organism>
<dbReference type="Proteomes" id="UP001642540">
    <property type="component" value="Unassembled WGS sequence"/>
</dbReference>
<proteinExistence type="predicted"/>
<evidence type="ECO:0000313" key="3">
    <source>
        <dbReference type="Proteomes" id="UP001642540"/>
    </source>
</evidence>
<sequence length="193" mass="21627">MDTRFISVFVVISTITIITLPGAYSTPMNTTDNETTPLPSTVPSGGEMEVLANAVRRHPELKDWYFRLKERFMNHTDPKDEDVNEVRALLKEAQNSIYEFVTGPHFNDTATMYIESAIAFARPLIAAFPLRELREFVKIVDNDPDLSKLAHGGKDDLLRFMSNLDADTVKNLVSQGIAPGMAEMLMGMIPHEP</sequence>
<keyword evidence="1" id="KW-0732">Signal</keyword>
<accession>A0ABP1Q6L3</accession>
<dbReference type="EMBL" id="CAXLJM020000024">
    <property type="protein sequence ID" value="CAL8091286.1"/>
    <property type="molecule type" value="Genomic_DNA"/>
</dbReference>
<evidence type="ECO:0000256" key="1">
    <source>
        <dbReference type="SAM" id="SignalP"/>
    </source>
</evidence>
<name>A0ABP1Q6L3_9HEXA</name>
<evidence type="ECO:0000313" key="2">
    <source>
        <dbReference type="EMBL" id="CAL8091286.1"/>
    </source>
</evidence>
<keyword evidence="3" id="KW-1185">Reference proteome</keyword>
<gene>
    <name evidence="2" type="ORF">ODALV1_LOCUS7892</name>
</gene>
<reference evidence="2 3" key="1">
    <citation type="submission" date="2024-08" db="EMBL/GenBank/DDBJ databases">
        <authorList>
            <person name="Cucini C."/>
            <person name="Frati F."/>
        </authorList>
    </citation>
    <scope>NUCLEOTIDE SEQUENCE [LARGE SCALE GENOMIC DNA]</scope>
</reference>
<feature type="chain" id="PRO_5046495436" evidence="1">
    <location>
        <begin position="26"/>
        <end position="193"/>
    </location>
</feature>
<protein>
    <submittedName>
        <fullName evidence="2">Uncharacterized protein</fullName>
    </submittedName>
</protein>
<feature type="signal peptide" evidence="1">
    <location>
        <begin position="1"/>
        <end position="25"/>
    </location>
</feature>